<name>A0A182LWD3_9DIPT</name>
<accession>A0A182LWD3</accession>
<proteinExistence type="predicted"/>
<evidence type="ECO:0000313" key="3">
    <source>
        <dbReference type="Proteomes" id="UP000075883"/>
    </source>
</evidence>
<evidence type="ECO:0000313" key="2">
    <source>
        <dbReference type="EnsemblMetazoa" id="ACUA003548-PA"/>
    </source>
</evidence>
<evidence type="ECO:0000256" key="1">
    <source>
        <dbReference type="SAM" id="MobiDB-lite"/>
    </source>
</evidence>
<dbReference type="EnsemblMetazoa" id="ACUA003548-RA">
    <property type="protein sequence ID" value="ACUA003548-PA"/>
    <property type="gene ID" value="ACUA003548"/>
</dbReference>
<organism evidence="2 3">
    <name type="scientific">Anopheles culicifacies</name>
    <dbReference type="NCBI Taxonomy" id="139723"/>
    <lineage>
        <taxon>Eukaryota</taxon>
        <taxon>Metazoa</taxon>
        <taxon>Ecdysozoa</taxon>
        <taxon>Arthropoda</taxon>
        <taxon>Hexapoda</taxon>
        <taxon>Insecta</taxon>
        <taxon>Pterygota</taxon>
        <taxon>Neoptera</taxon>
        <taxon>Endopterygota</taxon>
        <taxon>Diptera</taxon>
        <taxon>Nematocera</taxon>
        <taxon>Culicoidea</taxon>
        <taxon>Culicidae</taxon>
        <taxon>Anophelinae</taxon>
        <taxon>Anopheles</taxon>
        <taxon>culicifacies species complex</taxon>
    </lineage>
</organism>
<feature type="compositionally biased region" description="Acidic residues" evidence="1">
    <location>
        <begin position="167"/>
        <end position="181"/>
    </location>
</feature>
<dbReference type="AlphaFoldDB" id="A0A182LWD3"/>
<reference evidence="3" key="1">
    <citation type="submission" date="2013-09" db="EMBL/GenBank/DDBJ databases">
        <title>The Genome Sequence of Anopheles culicifacies species A.</title>
        <authorList>
            <consortium name="The Broad Institute Genomics Platform"/>
            <person name="Neafsey D.E."/>
            <person name="Besansky N."/>
            <person name="Howell P."/>
            <person name="Walton C."/>
            <person name="Young S.K."/>
            <person name="Zeng Q."/>
            <person name="Gargeya S."/>
            <person name="Fitzgerald M."/>
            <person name="Haas B."/>
            <person name="Abouelleil A."/>
            <person name="Allen A.W."/>
            <person name="Alvarado L."/>
            <person name="Arachchi H.M."/>
            <person name="Berlin A.M."/>
            <person name="Chapman S.B."/>
            <person name="Gainer-Dewar J."/>
            <person name="Goldberg J."/>
            <person name="Griggs A."/>
            <person name="Gujja S."/>
            <person name="Hansen M."/>
            <person name="Howarth C."/>
            <person name="Imamovic A."/>
            <person name="Ireland A."/>
            <person name="Larimer J."/>
            <person name="McCowan C."/>
            <person name="Murphy C."/>
            <person name="Pearson M."/>
            <person name="Poon T.W."/>
            <person name="Priest M."/>
            <person name="Roberts A."/>
            <person name="Saif S."/>
            <person name="Shea T."/>
            <person name="Sisk P."/>
            <person name="Sykes S."/>
            <person name="Wortman J."/>
            <person name="Nusbaum C."/>
            <person name="Birren B."/>
        </authorList>
    </citation>
    <scope>NUCLEOTIDE SEQUENCE [LARGE SCALE GENOMIC DNA]</scope>
    <source>
        <strain evidence="3">A-37</strain>
    </source>
</reference>
<protein>
    <submittedName>
        <fullName evidence="2">Uncharacterized protein</fullName>
    </submittedName>
</protein>
<dbReference type="VEuPathDB" id="VectorBase:ACUA003548"/>
<dbReference type="Proteomes" id="UP000075883">
    <property type="component" value="Unassembled WGS sequence"/>
</dbReference>
<sequence>MQLGTDLYHTRDPRHNILPIRTGHPGRQPYHVRTGRNAQYLTTLTIEQCNLGGSAGELAKLLPVLAVLVVPLLPVVEVFELSLLRCDSGDEGGVSVGSRSFAFSVVGFARFVALLYFSLRSSWLSDSGSSSASSIGSFFTITAQLSRLVPPLCQGFPLDEGGIRPSEEDEEEEEDDDDSDRESDARSFRLSSSKQYGSTSTFHDPGSGPGAANRSQGVSVYVGRKKQ</sequence>
<reference evidence="2" key="2">
    <citation type="submission" date="2020-05" db="UniProtKB">
        <authorList>
            <consortium name="EnsemblMetazoa"/>
        </authorList>
    </citation>
    <scope>IDENTIFICATION</scope>
    <source>
        <strain evidence="2">A-37</strain>
    </source>
</reference>
<feature type="compositionally biased region" description="Polar residues" evidence="1">
    <location>
        <begin position="189"/>
        <end position="202"/>
    </location>
</feature>
<dbReference type="EMBL" id="AXCM01005305">
    <property type="status" value="NOT_ANNOTATED_CDS"/>
    <property type="molecule type" value="Genomic_DNA"/>
</dbReference>
<keyword evidence="3" id="KW-1185">Reference proteome</keyword>
<feature type="region of interest" description="Disordered" evidence="1">
    <location>
        <begin position="153"/>
        <end position="227"/>
    </location>
</feature>